<evidence type="ECO:0000256" key="4">
    <source>
        <dbReference type="SAM" id="MobiDB-lite"/>
    </source>
</evidence>
<dbReference type="PANTHER" id="PTHR30349:SF64">
    <property type="entry name" value="PROPHAGE INTEGRASE INTD-RELATED"/>
    <property type="match status" value="1"/>
</dbReference>
<sequence length="398" mass="45923">MKNLRYSLTRQPRNKNELKKKKSGQKWIGTWYVRWKLPDGKWTPLRSTNCGNKADAIAWCDAQLKESQDEQEVKKVKKKNDVPLGKYTAGFFDWPDGRYVTDRQAGGHRVSYRSAQSHRVDCKNHVLRILGEKTLLTEITRRETRRLRDRLFQEGKAPATINHVINTLSVILQAAEEDEIIQAIPRVYRAGGGSKKRGALTREEAQSLLGSPEAWRNDLERIASEVAARTGLRRSELLGLTANRCHRDHIDVSHVWEPVSWKLKDATKSGESRIVPISRRVRTLIIQLLRRSPHRWILPADQQYVFYHETNPRAPYDGREITRGLYHAMEYIGISEEERQAASLTFHSWRHFANSQMIEAGIPEATVRAMIGHQSQAMTMNYYHAQDLARIVAAQDDW</sequence>
<dbReference type="PROSITE" id="PS51898">
    <property type="entry name" value="TYR_RECOMBINASE"/>
    <property type="match status" value="1"/>
</dbReference>
<dbReference type="Gene3D" id="1.10.443.10">
    <property type="entry name" value="Intergrase catalytic core"/>
    <property type="match status" value="1"/>
</dbReference>
<dbReference type="InterPro" id="IPR050090">
    <property type="entry name" value="Tyrosine_recombinase_XerCD"/>
</dbReference>
<organism evidence="6 7">
    <name type="scientific">Alkalispirochaeta americana</name>
    <dbReference type="NCBI Taxonomy" id="159291"/>
    <lineage>
        <taxon>Bacteria</taxon>
        <taxon>Pseudomonadati</taxon>
        <taxon>Spirochaetota</taxon>
        <taxon>Spirochaetia</taxon>
        <taxon>Spirochaetales</taxon>
        <taxon>Spirochaetaceae</taxon>
        <taxon>Alkalispirochaeta</taxon>
    </lineage>
</organism>
<gene>
    <name evidence="6" type="ORF">SAMN05920897_11929</name>
</gene>
<evidence type="ECO:0000256" key="3">
    <source>
        <dbReference type="ARBA" id="ARBA00023172"/>
    </source>
</evidence>
<accession>A0A1N6WXN9</accession>
<dbReference type="Pfam" id="PF00589">
    <property type="entry name" value="Phage_integrase"/>
    <property type="match status" value="1"/>
</dbReference>
<dbReference type="InterPro" id="IPR011010">
    <property type="entry name" value="DNA_brk_join_enz"/>
</dbReference>
<dbReference type="GO" id="GO:0006310">
    <property type="term" value="P:DNA recombination"/>
    <property type="evidence" value="ECO:0007669"/>
    <property type="project" value="UniProtKB-KW"/>
</dbReference>
<dbReference type="GO" id="GO:0003677">
    <property type="term" value="F:DNA binding"/>
    <property type="evidence" value="ECO:0007669"/>
    <property type="project" value="UniProtKB-KW"/>
</dbReference>
<feature type="compositionally biased region" description="Polar residues" evidence="4">
    <location>
        <begin position="1"/>
        <end position="11"/>
    </location>
</feature>
<evidence type="ECO:0000259" key="5">
    <source>
        <dbReference type="PROSITE" id="PS51898"/>
    </source>
</evidence>
<dbReference type="InterPro" id="IPR013762">
    <property type="entry name" value="Integrase-like_cat_sf"/>
</dbReference>
<keyword evidence="3" id="KW-0233">DNA recombination</keyword>
<dbReference type="EMBL" id="FTMS01000019">
    <property type="protein sequence ID" value="SIQ94847.1"/>
    <property type="molecule type" value="Genomic_DNA"/>
</dbReference>
<dbReference type="STRING" id="159291.SAMN05920897_11929"/>
<evidence type="ECO:0000313" key="7">
    <source>
        <dbReference type="Proteomes" id="UP000186400"/>
    </source>
</evidence>
<evidence type="ECO:0000256" key="2">
    <source>
        <dbReference type="ARBA" id="ARBA00023125"/>
    </source>
</evidence>
<proteinExistence type="inferred from homology"/>
<dbReference type="InterPro" id="IPR002104">
    <property type="entry name" value="Integrase_catalytic"/>
</dbReference>
<dbReference type="PANTHER" id="PTHR30349">
    <property type="entry name" value="PHAGE INTEGRASE-RELATED"/>
    <property type="match status" value="1"/>
</dbReference>
<evidence type="ECO:0000313" key="6">
    <source>
        <dbReference type="EMBL" id="SIQ94847.1"/>
    </source>
</evidence>
<feature type="domain" description="Tyr recombinase" evidence="5">
    <location>
        <begin position="195"/>
        <end position="396"/>
    </location>
</feature>
<dbReference type="AlphaFoldDB" id="A0A1N6WXN9"/>
<feature type="region of interest" description="Disordered" evidence="4">
    <location>
        <begin position="1"/>
        <end position="20"/>
    </location>
</feature>
<reference evidence="6 7" key="1">
    <citation type="submission" date="2017-01" db="EMBL/GenBank/DDBJ databases">
        <authorList>
            <person name="Mah S.A."/>
            <person name="Swanson W.J."/>
            <person name="Moy G.W."/>
            <person name="Vacquier V.D."/>
        </authorList>
    </citation>
    <scope>NUCLEOTIDE SEQUENCE [LARGE SCALE GENOMIC DNA]</scope>
    <source>
        <strain evidence="6 7">ASpG1</strain>
    </source>
</reference>
<name>A0A1N6WXN9_9SPIO</name>
<dbReference type="GO" id="GO:0015074">
    <property type="term" value="P:DNA integration"/>
    <property type="evidence" value="ECO:0007669"/>
    <property type="project" value="InterPro"/>
</dbReference>
<dbReference type="InterPro" id="IPR010998">
    <property type="entry name" value="Integrase_recombinase_N"/>
</dbReference>
<dbReference type="CDD" id="cd00796">
    <property type="entry name" value="INT_Rci_Hp1_C"/>
    <property type="match status" value="1"/>
</dbReference>
<dbReference type="SUPFAM" id="SSF56349">
    <property type="entry name" value="DNA breaking-rejoining enzymes"/>
    <property type="match status" value="1"/>
</dbReference>
<keyword evidence="2" id="KW-0238">DNA-binding</keyword>
<evidence type="ECO:0000256" key="1">
    <source>
        <dbReference type="ARBA" id="ARBA00008857"/>
    </source>
</evidence>
<comment type="similarity">
    <text evidence="1">Belongs to the 'phage' integrase family.</text>
</comment>
<keyword evidence="7" id="KW-1185">Reference proteome</keyword>
<dbReference type="Proteomes" id="UP000186400">
    <property type="component" value="Unassembled WGS sequence"/>
</dbReference>
<dbReference type="Gene3D" id="1.10.150.130">
    <property type="match status" value="1"/>
</dbReference>
<protein>
    <submittedName>
        <fullName evidence="6">Site-specific recombinase XerD</fullName>
    </submittedName>
</protein>